<name>A0A6J4SHM7_9SPHN</name>
<feature type="compositionally biased region" description="Basic residues" evidence="1">
    <location>
        <begin position="1"/>
        <end position="16"/>
    </location>
</feature>
<feature type="non-terminal residue" evidence="2">
    <location>
        <position position="1"/>
    </location>
</feature>
<evidence type="ECO:0000313" key="2">
    <source>
        <dbReference type="EMBL" id="CAA9492556.1"/>
    </source>
</evidence>
<feature type="compositionally biased region" description="Basic and acidic residues" evidence="1">
    <location>
        <begin position="81"/>
        <end position="93"/>
    </location>
</feature>
<feature type="region of interest" description="Disordered" evidence="1">
    <location>
        <begin position="1"/>
        <end position="27"/>
    </location>
</feature>
<accession>A0A6J4SHM7</accession>
<gene>
    <name evidence="2" type="ORF">AVDCRST_MAG09-198</name>
</gene>
<evidence type="ECO:0000256" key="1">
    <source>
        <dbReference type="SAM" id="MobiDB-lite"/>
    </source>
</evidence>
<feature type="compositionally biased region" description="Basic and acidic residues" evidence="1">
    <location>
        <begin position="108"/>
        <end position="125"/>
    </location>
</feature>
<sequence length="163" mass="17613">GRAPGQHRHQPRRRPPAPRPMAGDPGARCVARRCARLATSRRPVPVRDVLLAALSAVGGAGAWRALFLRPARPAAAGAARGRRDRDLRRDRRVPCGSRARLVGGADPLQRDGGSHPRGHSRDTADPLRPGSVLLSRPVSGRLERAYLLVCRRSHRMADAAPPL</sequence>
<proteinExistence type="predicted"/>
<organism evidence="2">
    <name type="scientific">uncultured Sphingomonas sp</name>
    <dbReference type="NCBI Taxonomy" id="158754"/>
    <lineage>
        <taxon>Bacteria</taxon>
        <taxon>Pseudomonadati</taxon>
        <taxon>Pseudomonadota</taxon>
        <taxon>Alphaproteobacteria</taxon>
        <taxon>Sphingomonadales</taxon>
        <taxon>Sphingomonadaceae</taxon>
        <taxon>Sphingomonas</taxon>
        <taxon>environmental samples</taxon>
    </lineage>
</organism>
<protein>
    <submittedName>
        <fullName evidence="2">Periplasmic thiol:disulfide oxidoreductase DsbB, required for DsbA reoxidation</fullName>
    </submittedName>
</protein>
<dbReference type="AlphaFoldDB" id="A0A6J4SHM7"/>
<reference evidence="2" key="1">
    <citation type="submission" date="2020-02" db="EMBL/GenBank/DDBJ databases">
        <authorList>
            <person name="Meier V. D."/>
        </authorList>
    </citation>
    <scope>NUCLEOTIDE SEQUENCE</scope>
    <source>
        <strain evidence="2">AVDCRST_MAG09</strain>
    </source>
</reference>
<feature type="region of interest" description="Disordered" evidence="1">
    <location>
        <begin position="73"/>
        <end position="134"/>
    </location>
</feature>
<dbReference type="EMBL" id="CADCVZ010000005">
    <property type="protein sequence ID" value="CAA9492556.1"/>
    <property type="molecule type" value="Genomic_DNA"/>
</dbReference>
<feature type="non-terminal residue" evidence="2">
    <location>
        <position position="163"/>
    </location>
</feature>